<evidence type="ECO:0000313" key="2">
    <source>
        <dbReference type="Proteomes" id="UP001142055"/>
    </source>
</evidence>
<sequence>MAKMERNYETLEEYRMDTMKGEGAGHYYNDFTLTNPDYADGWYIRKAKGTQQNVREMLIDWQHRRHRLEGQLNTEVGLHLGLDTGFNKPTINKLPHLEYKHKKGRFEHLYRKHVC</sequence>
<dbReference type="Proteomes" id="UP001142055">
    <property type="component" value="Chromosome 1"/>
</dbReference>
<gene>
    <name evidence="1" type="ORF">RDWZM_004343</name>
</gene>
<evidence type="ECO:0000313" key="1">
    <source>
        <dbReference type="EMBL" id="KAJ6225798.1"/>
    </source>
</evidence>
<dbReference type="EMBL" id="JAPWDV010000001">
    <property type="protein sequence ID" value="KAJ6225798.1"/>
    <property type="molecule type" value="Genomic_DNA"/>
</dbReference>
<name>A0A9Q0MGW7_BLOTA</name>
<protein>
    <submittedName>
        <fullName evidence="1">Uncharacterized protein</fullName>
    </submittedName>
</protein>
<reference evidence="1" key="1">
    <citation type="submission" date="2022-12" db="EMBL/GenBank/DDBJ databases">
        <title>Genome assemblies of Blomia tropicalis.</title>
        <authorList>
            <person name="Cui Y."/>
        </authorList>
    </citation>
    <scope>NUCLEOTIDE SEQUENCE</scope>
    <source>
        <tissue evidence="1">Adult mites</tissue>
    </source>
</reference>
<keyword evidence="2" id="KW-1185">Reference proteome</keyword>
<dbReference type="OMA" id="AGHYYND"/>
<organism evidence="1 2">
    <name type="scientific">Blomia tropicalis</name>
    <name type="common">Mite</name>
    <dbReference type="NCBI Taxonomy" id="40697"/>
    <lineage>
        <taxon>Eukaryota</taxon>
        <taxon>Metazoa</taxon>
        <taxon>Ecdysozoa</taxon>
        <taxon>Arthropoda</taxon>
        <taxon>Chelicerata</taxon>
        <taxon>Arachnida</taxon>
        <taxon>Acari</taxon>
        <taxon>Acariformes</taxon>
        <taxon>Sarcoptiformes</taxon>
        <taxon>Astigmata</taxon>
        <taxon>Glycyphagoidea</taxon>
        <taxon>Echimyopodidae</taxon>
        <taxon>Blomia</taxon>
    </lineage>
</organism>
<comment type="caution">
    <text evidence="1">The sequence shown here is derived from an EMBL/GenBank/DDBJ whole genome shotgun (WGS) entry which is preliminary data.</text>
</comment>
<accession>A0A9Q0MGW7</accession>
<proteinExistence type="predicted"/>
<dbReference type="AlphaFoldDB" id="A0A9Q0MGW7"/>